<evidence type="ECO:0000313" key="7">
    <source>
        <dbReference type="Proteomes" id="UP000078447"/>
    </source>
</evidence>
<evidence type="ECO:0000256" key="3">
    <source>
        <dbReference type="HAMAP-Rule" id="MF_01929"/>
    </source>
</evidence>
<keyword evidence="2 3" id="KW-0413">Isomerase</keyword>
<dbReference type="SMART" id="SM01001">
    <property type="entry name" value="AIRC"/>
    <property type="match status" value="1"/>
</dbReference>
<gene>
    <name evidence="3" type="primary">purE</name>
    <name evidence="6" type="ORF">A3783_11540</name>
</gene>
<evidence type="ECO:0000256" key="4">
    <source>
        <dbReference type="PIRNR" id="PIRNR001338"/>
    </source>
</evidence>
<organism evidence="6 7">
    <name type="scientific">Exiguobacterium undae</name>
    <dbReference type="NCBI Taxonomy" id="169177"/>
    <lineage>
        <taxon>Bacteria</taxon>
        <taxon>Bacillati</taxon>
        <taxon>Bacillota</taxon>
        <taxon>Bacilli</taxon>
        <taxon>Bacillales</taxon>
        <taxon>Bacillales Family XII. Incertae Sedis</taxon>
        <taxon>Exiguobacterium</taxon>
    </lineage>
</organism>
<evidence type="ECO:0000313" key="6">
    <source>
        <dbReference type="EMBL" id="OAN12174.1"/>
    </source>
</evidence>
<keyword evidence="1 3" id="KW-0658">Purine biosynthesis</keyword>
<comment type="catalytic activity">
    <reaction evidence="3 4">
        <text>5-carboxyamino-1-(5-phospho-D-ribosyl)imidazole + H(+) = 5-amino-1-(5-phospho-D-ribosyl)imidazole-4-carboxylate</text>
        <dbReference type="Rhea" id="RHEA:13193"/>
        <dbReference type="ChEBI" id="CHEBI:15378"/>
        <dbReference type="ChEBI" id="CHEBI:58730"/>
        <dbReference type="ChEBI" id="CHEBI:77657"/>
        <dbReference type="EC" id="5.4.99.18"/>
    </reaction>
</comment>
<comment type="similarity">
    <text evidence="3">Belongs to the AIR carboxylase family. Class I subfamily.</text>
</comment>
<dbReference type="InterPro" id="IPR033747">
    <property type="entry name" value="PurE_ClassI"/>
</dbReference>
<dbReference type="InterPro" id="IPR000031">
    <property type="entry name" value="PurE_dom"/>
</dbReference>
<protein>
    <recommendedName>
        <fullName evidence="3 4">N5-carboxyaminoimidazole ribonucleotide mutase</fullName>
        <shortName evidence="3 4">N5-CAIR mutase</shortName>
        <ecNumber evidence="3 4">5.4.99.18</ecNumber>
    </recommendedName>
    <alternativeName>
        <fullName evidence="3">5-(carboxyamino)imidazole ribonucleotide mutase</fullName>
    </alternativeName>
</protein>
<sequence length="163" mass="17109">MSKVEIGVIMGSQSDWVTMQKTCDVLDQLDIAYEKKVVSAHRTPDLMFRYAESARERGLKVIIAGAGGAAHLPGMVAAKTTLPVIGVPIQSKALQGIDSLLSIVQMPGGVPVATVAIGDAGAKNAGLLAAQILATVDERIARALDHMRVELEGDVIASEVHLT</sequence>
<evidence type="ECO:0000256" key="1">
    <source>
        <dbReference type="ARBA" id="ARBA00022755"/>
    </source>
</evidence>
<reference evidence="6 7" key="1">
    <citation type="submission" date="2016-03" db="EMBL/GenBank/DDBJ databases">
        <authorList>
            <person name="Cho S.-Y."/>
            <person name="Lim S."/>
            <person name="Kim H."/>
            <person name="Soh E.H."/>
            <person name="Moon J.S."/>
        </authorList>
    </citation>
    <scope>NUCLEOTIDE SEQUENCE [LARGE SCALE GENOMIC DNA]</scope>
    <source>
        <strain evidence="6 7">KCTC 3810</strain>
    </source>
</reference>
<feature type="binding site" evidence="3">
    <location>
        <position position="15"/>
    </location>
    <ligand>
        <name>substrate</name>
    </ligand>
</feature>
<evidence type="ECO:0000256" key="2">
    <source>
        <dbReference type="ARBA" id="ARBA00023235"/>
    </source>
</evidence>
<dbReference type="RefSeq" id="WP_026833973.1">
    <property type="nucleotide sequence ID" value="NZ_CP085018.1"/>
</dbReference>
<dbReference type="PANTHER" id="PTHR23046:SF2">
    <property type="entry name" value="PHOSPHORIBOSYLAMINOIMIDAZOLE CARBOXYLASE"/>
    <property type="match status" value="1"/>
</dbReference>
<dbReference type="Pfam" id="PF00731">
    <property type="entry name" value="AIRC"/>
    <property type="match status" value="1"/>
</dbReference>
<proteinExistence type="inferred from homology"/>
<evidence type="ECO:0000259" key="5">
    <source>
        <dbReference type="SMART" id="SM01001"/>
    </source>
</evidence>
<dbReference type="InterPro" id="IPR024694">
    <property type="entry name" value="PurE_prokaryotes"/>
</dbReference>
<dbReference type="EC" id="5.4.99.18" evidence="3 4"/>
<comment type="function">
    <text evidence="3 4">Catalyzes the conversion of N5-carboxyaminoimidazole ribonucleotide (N5-CAIR) to 4-carboxy-5-aminoimidazole ribonucleotide (CAIR).</text>
</comment>
<name>A0ABX2V6C2_9BACL</name>
<feature type="domain" description="PurE" evidence="5">
    <location>
        <begin position="4"/>
        <end position="155"/>
    </location>
</feature>
<feature type="binding site" evidence="3">
    <location>
        <position position="12"/>
    </location>
    <ligand>
        <name>substrate</name>
    </ligand>
</feature>
<dbReference type="NCBIfam" id="TIGR01162">
    <property type="entry name" value="purE"/>
    <property type="match status" value="1"/>
</dbReference>
<comment type="caution">
    <text evidence="6">The sequence shown here is derived from an EMBL/GenBank/DDBJ whole genome shotgun (WGS) entry which is preliminary data.</text>
</comment>
<dbReference type="EMBL" id="LVVL01000015">
    <property type="protein sequence ID" value="OAN12174.1"/>
    <property type="molecule type" value="Genomic_DNA"/>
</dbReference>
<feature type="binding site" evidence="3">
    <location>
        <position position="42"/>
    </location>
    <ligand>
        <name>substrate</name>
    </ligand>
</feature>
<keyword evidence="7" id="KW-1185">Reference proteome</keyword>
<accession>A0ABX2V6C2</accession>
<comment type="pathway">
    <text evidence="3 4">Purine metabolism; IMP biosynthesis via de novo pathway; 5-amino-1-(5-phospho-D-ribosyl)imidazole-4-carboxylate from 5-amino-1-(5-phospho-D-ribosyl)imidazole (N5-CAIR route): step 2/2.</text>
</comment>
<dbReference type="PIRSF" id="PIRSF001338">
    <property type="entry name" value="AIR_carboxylase"/>
    <property type="match status" value="1"/>
</dbReference>
<dbReference type="HAMAP" id="MF_01929">
    <property type="entry name" value="PurE_classI"/>
    <property type="match status" value="1"/>
</dbReference>
<dbReference type="PANTHER" id="PTHR23046">
    <property type="entry name" value="PHOSPHORIBOSYLAMINOIMIDAZOLE CARBOXYLASE CATALYTIC SUBUNIT"/>
    <property type="match status" value="1"/>
</dbReference>
<dbReference type="Gene3D" id="3.40.50.1970">
    <property type="match status" value="1"/>
</dbReference>
<dbReference type="SUPFAM" id="SSF52255">
    <property type="entry name" value="N5-CAIR mutase (phosphoribosylaminoimidazole carboxylase, PurE)"/>
    <property type="match status" value="1"/>
</dbReference>
<dbReference type="Proteomes" id="UP000078447">
    <property type="component" value="Unassembled WGS sequence"/>
</dbReference>